<keyword evidence="2" id="KW-0255">Endonuclease</keyword>
<dbReference type="Pfam" id="PF18899">
    <property type="entry name" value="DUF5655"/>
    <property type="match status" value="1"/>
</dbReference>
<reference evidence="2 3" key="1">
    <citation type="submission" date="2022-10" db="EMBL/GenBank/DDBJ databases">
        <title>Complete genome sequence of Exiguobacterium profundum TSS-3 isolated from an extremely saline-alkaline spring located in Ixtapa, Chiapas-Mexico.</title>
        <authorList>
            <person name="Rincon-Rosales R."/>
            <person name="Rogel M.A."/>
            <person name="Rincon-Molina C.I."/>
            <person name="Guerrero G."/>
            <person name="Manzano-Gomez L.A."/>
            <person name="Lopez-Lopez A."/>
            <person name="Rincon Molina F.A."/>
            <person name="Martinez-Romero E."/>
        </authorList>
    </citation>
    <scope>NUCLEOTIDE SEQUENCE [LARGE SCALE GENOMIC DNA]</scope>
    <source>
        <strain evidence="2 3">TSS-3</strain>
    </source>
</reference>
<name>A0ABY8B1A3_9BACL</name>
<keyword evidence="2" id="KW-0378">Hydrolase</keyword>
<evidence type="ECO:0000313" key="3">
    <source>
        <dbReference type="Proteomes" id="UP001219957"/>
    </source>
</evidence>
<evidence type="ECO:0000313" key="2">
    <source>
        <dbReference type="EMBL" id="WED54953.1"/>
    </source>
</evidence>
<dbReference type="InterPro" id="IPR011856">
    <property type="entry name" value="tRNA_endonuc-like_dom_sf"/>
</dbReference>
<dbReference type="InterPro" id="IPR043714">
    <property type="entry name" value="DUF5655"/>
</dbReference>
<evidence type="ECO:0000259" key="1">
    <source>
        <dbReference type="Pfam" id="PF18899"/>
    </source>
</evidence>
<dbReference type="GO" id="GO:0004519">
    <property type="term" value="F:endonuclease activity"/>
    <property type="evidence" value="ECO:0007669"/>
    <property type="project" value="UniProtKB-KW"/>
</dbReference>
<accession>A0ABY8B1A3</accession>
<gene>
    <name evidence="2" type="ORF">OE059_13120</name>
</gene>
<keyword evidence="3" id="KW-1185">Reference proteome</keyword>
<protein>
    <submittedName>
        <fullName evidence="2">Endonuclease NucS</fullName>
    </submittedName>
</protein>
<dbReference type="Proteomes" id="UP001219957">
    <property type="component" value="Chromosome"/>
</dbReference>
<organism evidence="2 3">
    <name type="scientific">Exiguobacterium profundum</name>
    <dbReference type="NCBI Taxonomy" id="307643"/>
    <lineage>
        <taxon>Bacteria</taxon>
        <taxon>Bacillati</taxon>
        <taxon>Bacillota</taxon>
        <taxon>Bacilli</taxon>
        <taxon>Bacillales</taxon>
        <taxon>Bacillales Family XII. Incertae Sedis</taxon>
        <taxon>Exiguobacterium</taxon>
    </lineage>
</organism>
<feature type="domain" description="DUF5655" evidence="1">
    <location>
        <begin position="186"/>
        <end position="297"/>
    </location>
</feature>
<dbReference type="EMBL" id="CP109617">
    <property type="protein sequence ID" value="WED54953.1"/>
    <property type="molecule type" value="Genomic_DNA"/>
</dbReference>
<dbReference type="Gene3D" id="3.40.1350.10">
    <property type="match status" value="1"/>
</dbReference>
<dbReference type="RefSeq" id="WP_275060096.1">
    <property type="nucleotide sequence ID" value="NZ_CP109617.1"/>
</dbReference>
<proteinExistence type="predicted"/>
<keyword evidence="2" id="KW-0540">Nuclease</keyword>
<sequence length="299" mass="34206">MGDLKLFQISAQGTKELYGQSMTIEKSLQQLFEKNLEQLLGIRFVASEYSTGRTHGGRIDTLGLDENNSPVIIEYKRSTNENVINQGLFYLDWLLDHQAEFELSILKQYGKGVSDTIDWSNPRLVCIAGGFTKYDEHAVKQINRNIELYQYKYYEHDLLLLDLVNATTAKPITTSTEFSVTSKTVSDYLKQATEESRDLFDGLVSYLIALGDDVQENVTKHYIAYKRIKNFACVEFHPSTQKILMYVKVDPDTVALEPGFTRDMRGIGHYGTGDLEIVLYSYEDFEKAKPYIEKSYEAN</sequence>